<organism evidence="2 3">
    <name type="scientific">Pseudomarimonas arenosa</name>
    <dbReference type="NCBI Taxonomy" id="2774145"/>
    <lineage>
        <taxon>Bacteria</taxon>
        <taxon>Pseudomonadati</taxon>
        <taxon>Pseudomonadota</taxon>
        <taxon>Gammaproteobacteria</taxon>
        <taxon>Lysobacterales</taxon>
        <taxon>Lysobacteraceae</taxon>
        <taxon>Pseudomarimonas</taxon>
    </lineage>
</organism>
<dbReference type="Proteomes" id="UP000613768">
    <property type="component" value="Unassembled WGS sequence"/>
</dbReference>
<protein>
    <submittedName>
        <fullName evidence="2">TerB family tellurite resistance protein</fullName>
    </submittedName>
</protein>
<keyword evidence="3" id="KW-1185">Reference proteome</keyword>
<dbReference type="InterPro" id="IPR007791">
    <property type="entry name" value="DjlA_N"/>
</dbReference>
<dbReference type="AlphaFoldDB" id="A0AAW3ZLI6"/>
<reference evidence="2 3" key="1">
    <citation type="submission" date="2020-09" db="EMBL/GenBank/DDBJ databases">
        <title>Pseudoxanthomonas sp. CAU 1598 isolated from sand of Yaerae Beach.</title>
        <authorList>
            <person name="Kim W."/>
        </authorList>
    </citation>
    <scope>NUCLEOTIDE SEQUENCE [LARGE SCALE GENOMIC DNA]</scope>
    <source>
        <strain evidence="2 3">CAU 1598</strain>
    </source>
</reference>
<evidence type="ECO:0000313" key="3">
    <source>
        <dbReference type="Proteomes" id="UP000613768"/>
    </source>
</evidence>
<dbReference type="Gene3D" id="1.10.3680.10">
    <property type="entry name" value="TerB-like"/>
    <property type="match status" value="1"/>
</dbReference>
<dbReference type="InterPro" id="IPR029024">
    <property type="entry name" value="TerB-like"/>
</dbReference>
<evidence type="ECO:0000259" key="1">
    <source>
        <dbReference type="Pfam" id="PF05099"/>
    </source>
</evidence>
<dbReference type="RefSeq" id="WP_192029745.1">
    <property type="nucleotide sequence ID" value="NZ_JACYTR010000020.1"/>
</dbReference>
<evidence type="ECO:0000313" key="2">
    <source>
        <dbReference type="EMBL" id="MBD8526325.1"/>
    </source>
</evidence>
<proteinExistence type="predicted"/>
<dbReference type="EMBL" id="JACYTR010000020">
    <property type="protein sequence ID" value="MBD8526325.1"/>
    <property type="molecule type" value="Genomic_DNA"/>
</dbReference>
<gene>
    <name evidence="2" type="ORF">IFO71_11315</name>
</gene>
<dbReference type="SUPFAM" id="SSF158682">
    <property type="entry name" value="TerB-like"/>
    <property type="match status" value="1"/>
</dbReference>
<name>A0AAW3ZLI6_9GAMM</name>
<accession>A0AAW3ZLI6</accession>
<dbReference type="Pfam" id="PF05099">
    <property type="entry name" value="TerB"/>
    <property type="match status" value="1"/>
</dbReference>
<comment type="caution">
    <text evidence="2">The sequence shown here is derived from an EMBL/GenBank/DDBJ whole genome shotgun (WGS) entry which is preliminary data.</text>
</comment>
<sequence>MSTEGGMSGMLRDLGHMLGGLFGGGEVSPERKLTLEVLFGLLGYLAKLDSLITSHEADFINHKMDELNLNMRERELVSEALQHGRNREIDLSTEFKRFREVHKPGSEECERLYDALLHLAAADERLRPKERQFLETATVELGFDPSELDKRLAKLHTK</sequence>
<feature type="domain" description="Co-chaperone DjlA N-terminal" evidence="1">
    <location>
        <begin position="39"/>
        <end position="149"/>
    </location>
</feature>